<feature type="domain" description="AB hydrolase-1" evidence="1">
    <location>
        <begin position="15"/>
        <end position="251"/>
    </location>
</feature>
<evidence type="ECO:0000313" key="3">
    <source>
        <dbReference type="Proteomes" id="UP000053342"/>
    </source>
</evidence>
<evidence type="ECO:0000313" key="2">
    <source>
        <dbReference type="EMBL" id="KIW38532.1"/>
    </source>
</evidence>
<proteinExistence type="predicted"/>
<dbReference type="OrthoDB" id="1263307at2759"/>
<dbReference type="InterPro" id="IPR052897">
    <property type="entry name" value="Sec-Metab_Biosynth_Hydrolase"/>
</dbReference>
<dbReference type="RefSeq" id="XP_016258748.1">
    <property type="nucleotide sequence ID" value="XM_016410941.1"/>
</dbReference>
<evidence type="ECO:0000259" key="1">
    <source>
        <dbReference type="Pfam" id="PF12697"/>
    </source>
</evidence>
<dbReference type="EMBL" id="KN847341">
    <property type="protein sequence ID" value="KIW38532.1"/>
    <property type="molecule type" value="Genomic_DNA"/>
</dbReference>
<dbReference type="VEuPathDB" id="FungiDB:PV06_09488"/>
<dbReference type="Pfam" id="PF12697">
    <property type="entry name" value="Abhydrolase_6"/>
    <property type="match status" value="1"/>
</dbReference>
<dbReference type="AlphaFoldDB" id="A0A0D2BMB2"/>
<reference evidence="2 3" key="1">
    <citation type="submission" date="2015-01" db="EMBL/GenBank/DDBJ databases">
        <title>The Genome Sequence of Exophiala oligosperma CBS72588.</title>
        <authorList>
            <consortium name="The Broad Institute Genomics Platform"/>
            <person name="Cuomo C."/>
            <person name="de Hoog S."/>
            <person name="Gorbushina A."/>
            <person name="Stielow B."/>
            <person name="Teixiera M."/>
            <person name="Abouelleil A."/>
            <person name="Chapman S.B."/>
            <person name="Priest M."/>
            <person name="Young S.K."/>
            <person name="Wortman J."/>
            <person name="Nusbaum C."/>
            <person name="Birren B."/>
        </authorList>
    </citation>
    <scope>NUCLEOTIDE SEQUENCE [LARGE SCALE GENOMIC DNA]</scope>
    <source>
        <strain evidence="2 3">CBS 72588</strain>
    </source>
</reference>
<dbReference type="PANTHER" id="PTHR37017:SF11">
    <property type="entry name" value="ESTERASE_LIPASE_THIOESTERASE DOMAIN-CONTAINING PROTEIN"/>
    <property type="match status" value="1"/>
</dbReference>
<dbReference type="Proteomes" id="UP000053342">
    <property type="component" value="Unassembled WGS sequence"/>
</dbReference>
<gene>
    <name evidence="2" type="ORF">PV06_09488</name>
</gene>
<dbReference type="HOGENOM" id="CLU_046066_1_0_1"/>
<organism evidence="2 3">
    <name type="scientific">Exophiala oligosperma</name>
    <dbReference type="NCBI Taxonomy" id="215243"/>
    <lineage>
        <taxon>Eukaryota</taxon>
        <taxon>Fungi</taxon>
        <taxon>Dikarya</taxon>
        <taxon>Ascomycota</taxon>
        <taxon>Pezizomycotina</taxon>
        <taxon>Eurotiomycetes</taxon>
        <taxon>Chaetothyriomycetidae</taxon>
        <taxon>Chaetothyriales</taxon>
        <taxon>Herpotrichiellaceae</taxon>
        <taxon>Exophiala</taxon>
    </lineage>
</organism>
<dbReference type="InterPro" id="IPR000073">
    <property type="entry name" value="AB_hydrolase_1"/>
</dbReference>
<dbReference type="SUPFAM" id="SSF53474">
    <property type="entry name" value="alpha/beta-Hydrolases"/>
    <property type="match status" value="1"/>
</dbReference>
<dbReference type="Gene3D" id="3.40.50.1820">
    <property type="entry name" value="alpha/beta hydrolase"/>
    <property type="match status" value="1"/>
</dbReference>
<sequence length="260" mass="28387">MLVDSIIKTGPLPAVVFIPASFSPTSFYNKTIDKLRVIGIEAIIHSLPSASRRPPEQAATLAEDVAYFHDVVAKLVDQGKDVALVMHSYGGIVGTEVCRGLTKKEREGNGMKGGLVRLVYVTAVVPMLGQSLNDVLGSPANLKTQDGYMRNEPYEDCAKSQFSDLPLQEGVAWVKRMTVHSAASFADKLMFAGYNYLPVSWLLCEDDHILTADFQRQTIVMIERESGNKVAVSRLRAGHFPNASIPEDTANAIFEAITAE</sequence>
<protein>
    <recommendedName>
        <fullName evidence="1">AB hydrolase-1 domain-containing protein</fullName>
    </recommendedName>
</protein>
<dbReference type="STRING" id="215243.A0A0D2BMB2"/>
<accession>A0A0D2BMB2</accession>
<keyword evidence="3" id="KW-1185">Reference proteome</keyword>
<dbReference type="GeneID" id="27361562"/>
<dbReference type="InterPro" id="IPR029058">
    <property type="entry name" value="AB_hydrolase_fold"/>
</dbReference>
<dbReference type="PANTHER" id="PTHR37017">
    <property type="entry name" value="AB HYDROLASE-1 DOMAIN-CONTAINING PROTEIN-RELATED"/>
    <property type="match status" value="1"/>
</dbReference>
<name>A0A0D2BMB2_9EURO</name>